<dbReference type="InterPro" id="IPR013016">
    <property type="entry name" value="Peptidase_C16_CoV"/>
</dbReference>
<feature type="transmembrane region" description="Helical" evidence="90">
    <location>
        <begin position="2309"/>
        <end position="2329"/>
    </location>
</feature>
<dbReference type="InterPro" id="IPR044350">
    <property type="entry name" value="RdRp_MERS-CoV-like"/>
</dbReference>
<evidence type="ECO:0000256" key="47">
    <source>
        <dbReference type="ARBA" id="ARBA00022953"/>
    </source>
</evidence>
<dbReference type="CDD" id="cd21161">
    <property type="entry name" value="NendoU_cv_Nsp15-like"/>
    <property type="match status" value="1"/>
</dbReference>
<dbReference type="Pfam" id="PF05409">
    <property type="entry name" value="Peptidase_C30"/>
    <property type="match status" value="1"/>
</dbReference>
<dbReference type="CDD" id="cd21473">
    <property type="entry name" value="cv_Nsp4_TM"/>
    <property type="match status" value="1"/>
</dbReference>
<dbReference type="InterPro" id="IPR043174">
    <property type="entry name" value="NSP15_middle_sf"/>
</dbReference>
<keyword evidence="51 90" id="KW-0472">Membrane</keyword>
<dbReference type="CDD" id="cd21523">
    <property type="entry name" value="SUD_C_MERS-CoV_Nsp3"/>
    <property type="match status" value="1"/>
</dbReference>
<keyword evidence="18" id="KW-0945">Host-virus interaction</keyword>
<dbReference type="CDD" id="cd21722">
    <property type="entry name" value="betaCoV_Nsp13-helicase"/>
    <property type="match status" value="1"/>
</dbReference>
<dbReference type="InterPro" id="IPR009466">
    <property type="entry name" value="NSP14_CoV"/>
</dbReference>
<dbReference type="CDD" id="cd21401">
    <property type="entry name" value="ZBD_cv_Nsp13-like"/>
    <property type="match status" value="1"/>
</dbReference>
<dbReference type="InterPro" id="IPR043472">
    <property type="entry name" value="Macro_dom-like"/>
</dbReference>
<sequence length="7212" mass="803522">MSSVAGVVTQGARNMYRAALNNEKRQDHVSLTTPLCGAGDLALRLTPWFADGETACEMVKSILKNKEKILFVPAALTGFLKHIPGPRVYLVERLTGGIYSAPFMVNQLAYSPSANDAIVGTTLQGKPVGFFFPYDSELENGVYTFLLRKEGAGGNYFRTSRSTKPDVSSGNVPYELMDDLEEDPKGKYSKSVLKKLVGGDVIPIDQYMCGKDGKPIPDYAALAANENIISLADVVADVSARADAQGYINFKNKFYRIVWHAERKNVPYAKQSVFTINSVIQKDGIDDVPPHSFTLGGKVEVLAPRNKWSGKNTAALKDRLLYTFYGKDALEKHSYIYHSAFADCTGCGKGSWLTGNAVQGFACDCGAEFSALDVELQSSGVINPNAIFCATCPFAKGDSCSSACKHTFPQLVSNLTEECELTPDGKSFTITFGGVVYAYLGCAEGTMYFIPRAKSIVSRIGEAIFTGCVGTWSKVTSIANLFLEQTQRSLNFVGEFVLNDVVIAILSGTTNNVDKLCSLVSNLDADKLRNYLSDFGIAVTVGPYLDGAINVGKQGLQFATITAPFLILTGLGESFKKAAAVPYKLCSSLKDTLDYYANSILYRVFPYEISSDVSSFSELLLDCIGFTAASAYFVVRLLHDKTDTLLSTIFSSCQAAVKSFLNACFETTAASINFLIDLANLFKTFLTQAYVYTTRGFVVVSGRATKLTTQLLDILSKGMQLLSTKVTWAGAKVKAVVYNSRESLVFPSGTYYCVPTKASAVQQEFSMVLPGELVKKQLGLLEPTNHSTTVDAKVQNKSVEVVVGQLEETNMHSPELVVGDYVVISDKLFVRCVEDGQTVFYPMCTNGNVVPTLFRLKGGAPTKKVTFGDEEVHEVAAVRSVTVEYNIHAVLDTLLSNSNLRVFSVDKTLTVEEFVDVVKDEVCELLGKLLNGIEVDDFDLDSFIDNPCYCFNHDGDSQWSSTMIFSTHPVECDEEDYEEPEEADDEPDEAPSCLGQEFEESHDDEAWSTLVDEAFPMEDEDESSPLEEEPEQLELCTAVQSQFTVEVFEAQTFETPPVSYCTAVPVEMHTAKVVVRDVKIATPLEQKDKPQTSVESQLLPEDVCPAAKTDELPAVDVGTSVHDSKPGLCAVDRCEAAAVDVGAAVHESKHGIGAVDRCEAAAVDVGAAVNRPKHGLVPVDRCEAENAQTVNAQSPKSEVTYEADAENDQPAVRPKVRAPKKRAAKVGQTAASDSDTAADPLTPFRHKVITDCVTIVLCDAIRLAKCFKNCVLVNAANTHLKHGGGIAAAINEASQGAVQTESDEYINSKGPLHVGDSVLLKGHGLAKNILHVVGPDARTKQDVSLLINCYKAMNSYPLIVTPLISAGIFGVDPKVSFEYLQREVKTRVLVATNSEEIFNNLTQVKVPNGLTFSYDGLKGGMRKAKDYGFTMFVCTDTSSNIKILRSKGIDYTKKQVTAGGVHYRFYSAKDPLPELVAQANSTKGIIAHPLGYISHGLDLMQARKFVDMISVPYVCLLANKEQALVLTTTCEQVSPVVEFIRHVESTGSYHNWHLVKGEVLVNNIVYNKLLHWSDQTICYKDEQLFVLKNGCVLPFEDISKCRAYLTSRTTQQLTVEVLVTIDGVNFRTCVLNNQSTYRTQLGCVFLDGADISDTIPDVKQHGVSLFLADNLSADEKAVLNDLYGTPDVKFLYRYYSLKAKVCKWKMPVCDKVRSLKLSDSNCYMNVVIMMIDCLRDIRFTIPALQQAYIKHKGGDSTDFIALIMAYGNCTFGAPDDASRLLHTVLAKAELCVNARMVWREWCNVCGTKDFTLQGLKACCYVGLHTLSELHSRMDYTCQCGGERHRQLIEHNTPWLLLSGKPREQLVSTATSPDFEAFNVFLGAENAVGHYVHVRVKDALLYKYDSGSLTKASDWKCKVTDTLYPGQKYTSECNVVVYSLDGNLKAEVNPDLSAFYVKDGKYFTQVPPVAYTPATVIAGSVYTNSCLVSADGQISGDPISLAFNNMLGYDSSKPCSKKFTYSVLPDEKGDVLLAEYSTYDPMYKNGAMLNGKPVLWVTNGIFDGNLSRFNRASLRQIFDPKPIELDNKFTPLAIEEAEPVKEKEKEVIPTISSQPELKLVKCKGLKKPFVKDGFSFVSDGEGIPVVDYLTRDDMHQLYVDPKHRLIVLNDNLLSTCFGLHTVQSGDLSVVAANGSLTKKVRMLFKASALFKEFASRTFQAVSVVGTAVKFVASHSGVCASVIYNCFSIIKMLCLLPFSYLKQKETASTEVEVNAFRTAGIVTGNVVKQCCTAAADLLVNKLQRIDWKSSLRLLLVLCTTGLLLSAVYHLYVFNQVLSSDALLEDATGLTALYREARQYLGITSACDGMARDYRANSFNIYDYCANRSSICKWCLLGQDSITHYSALKMVQTHLSHYVLNIDWLWFVIEFLIAYALYTSAFNWVLMACTLQYFFVQTTVFVDWRSYNYVVSCIYLFFTHIPLDGLVRIYNVLACLWFMRRFYNHVINGCKDTACLICYKRNRLTRVEATTVVCGVKRTFYIAANGGTSFCRKHNWNCVECDSAGVGNTFICEEVANDLTTTLRRLIKPTDRSHYYVESVQVKETSVQLFYERDGQTCYERFPLCHFSNLDKLKFKEVCKSTTGIPEHNFIIYDSSDRGQENLARSACVYYSQVLSKPILLVDSNLVTSVGDSCEIATKMFDSFVNSFVSLYNVTRDRLEKLISTGRDGIKRGENLQPILKTFIDAARGPAGVESDVETNEIVDAVQYAHKHDIQLTNEGYNNYVPTYIKPDTIATSDLGSLIDSNAASVNPANMRNLNGACVWNAAAYFKLSDGLKRQIRVACRKCNLNFRLTTSKLRASDNLLSVRFSATKTVGGAKSWMDSIYNFTLKSYIGLTVILVLFAVLMYLMLPTFSTAPVSFYEDRILEYKVLDNGVIRDIVPGDKCFANKYQSFAQWFHEHVGGSYDNSIDCPVTVAVIAGVAGARVPGVPTTLAWVRNQIVFFVSRVFANSPSVCYTPRSEIPYKNFADSGCILPSECTMFRNADGKMVPYCYDPTVLPGAFSYGDMKPHVRYDMYEGNMYIKFPEVILESTIRVTRTLNTQYCRFGSCEHAQEGVCITTNSSWAIFNDFHANRPGVYCGADYLDIVRRLALGVFQPITYFQLTTSLVMGIGLCAFMTLVFYYINKVKRALADYTQCAVIAVCATIMNSLCLCFVVACPLCIVPYSALYYYATFYFTNEPAFIMHLSWFVMFSAVVPVWTSAMYIVAMCFRHCFWVLAYFSKKHVDVFTDGRLNCTFQEAAANIFVVNKDTYAALRNSLNSNSYARYLGMYNKYKYFSGAMDTAAYREAAASHLAKALQTYSETGSDLLYQPPNCSITSGVLQSGLVKMAYPSGDVEACMVQVTCGSMTLNGLWLDNYVWCPRHVMCPVDQLNDPNYDGLLMSMTNHSFIVQKHVGAPANLRVVGHSMQGTLLKLTVDSANPSTPAYTFTTVKPGASFSVLACYNGKPVGTYTVVMRPNYTIKGSFLCGSCGSVGYTKEGNVINFCYMHQMELANGTHTGSSFDGNMYGAFQDRQVYQAQLTDKYCTVNIVAWLYAAILNGCNWFVKPNRTSVVSFNEWALANQFTEFVGTQAIDLLAVKTGVSVEQLLYATQQLSQGFKGKQILGSTMLEDEFTPEDVNIQIMGVVMQSGVKRVTYGTIHWLLATLVLSYVAILQCTKFTLWNYLFQTIPTQLTPLMVIVMAFVMLFVKHKHTFLTLFILPTAICLTYANIVYEPTTPVSSALIAVANWLTPDNVYMRTTHTDIGLYISLSLVLAVVVKRLYNPSLSNLALALCSLVMWLYTYSIGEHSSPIAYLLFVTSLTSDYTITVFMAVNSAKFLTYLIYAYSPQAMLVFPEVKTILLMYTCIGYVCTCYFGVFSLLNLKLRSPMGVYDFKVSTQEFRYMTANNLHAPRNSWEALALNFKLIGIGGTPCIKVATVQSKLTDIKCTSVVLLSVLQQPHLEANSKAWAWCVKCHNDILTAVDPTEAFEKFVCLFATLMTFSGNVDLEGLASDLFDNPTILQATLSEFSHLASFAELEAAQRSYQEAVDSGDASPQVLKALQKAVNIAKDAYEKDKSVARKLERMAEQAMTSMYKQARAEGKKSKIVSAMQTMLFGMIKKLDNDVLNGIISNARNGCIPLSVVPLCASNKLRVVIPDFTVWNQVDTYPSFNYAGALWDIVSISNVDNEIIKSSDVSENNEHLTWPLVLECTRAAASAVKLQNNEIRPTGLKTMVVSAGLDQTSFNVNSLAYYEPVQGRRMLMGVLSDNAYLKYAKVEGQDGFVTVELQPPCKFLIAGPKGPEIRYPYFVKNLNNLHRGQLLGHIAATVKSQAGSNTGFAANSSVLSLVTFTVDPKKAYMDFVNAGGAPLTNCVKMLTPKTGTGIAISVKPESNADQETYGGASVCLYCRAHIEHPDVSGVCKYKGRFVQIPSQCTRDPVGFCLMNDPCQLCQYWKGYGCNCDSLREAALPQSKDSNFLNRVRGSIVNARIEPCASGLSTDVVYRAFDICNYKAKVAGIGKYYKTNTCRFVEKDDQGHPLDSYFVVKRHTMENYELEKKCYELLKDCDAVARHDFFVFDVDKVKTPHIVRQRLTEYTMMDLVYALRHFDQNNCEVLKHILVKYGCCDASYFDNKLWFDFVENPGVIGVYHKLGERIRNAVLNTVKFCDQMVSAGLVGVLTLDNQDLNGLWYDFGDFVITQPGSGVAIVDSYYSYLMPVLSMTDCLAAETHRDCDLNKPLIEWPLTEYDFTDYKVQLFEKYFKHWDQTYHANCVNCADDRCVLHCANFNVLFAMTLPKTCFGPIVRKIFVDGVPFVVSCGYHYKELGLVMNMDVSLHRHRLSLKELMMYAADPAMHIASSNALLDLRTSCFSVAALTTGLTFQTVRPGNFNQDFYDFVVSKGFFKEGSSVTLKHFFFAQDGHAAITDYNYYSYNLPTMCDIKQMLFCMEVVNKYFEIYDGGCLNASEVVVNNLDKSAGYPFNKFGKARVYYESMSYQEQDELFAITKRNVLPTITQMNLKYAISAKNRARTVAGVSILSTMTNRQFHQKMLKSMAATRGATCVIGTTKFYGGWDFMLKTLYKDVENPHLMGWDYPKCDRAMPNMCRIFASLILARKHGTCCTTRDRFYRLANECAQVLSEYVLCGGGYYVKPGGTSSGDATTAYANSVFNILQATTANVSALMGANGNKIVDKEIRDMQFDLYVNVYRNTTPDPKFVDKYYAFLTKHFSMMILSDDGVVCYNSDYASKGYIAGIQNFKETLYCQNNVFMSEAKCWVESDLKKGPHEFCSQHTLFIKDGDDGYFLPYPDPSRILSAGCFVDDIVKTDGTLMVERFVSLAIDAYPLTKHDDIEYQNVFWVYLQYIEKLYKDLTGHMLDSYSVMLCGDNSAKFWEESFYRELYEAPTTLQAVGSCVVCHSQTSLRCGTCIRRPFLCCKCCYDHVIATTHKMVLSVSPYVCNAPGCDVSDVTKLYLGGMSYFCVDHRPICSFPLCANGLVFGLYKNMCTGSPSVSEFNRLATCDWSESGDYILANTTTEPLKLFAAETLRATEEASKQSYAIATIKEIVGERELILVWETGKSKPPLNRNYVFTGYHITKNSKVQLGEFVFERIDYSDAVSYKSSTTYKLTVGDIFVLTSHSVATLTAPTIVNQERYVKITGLYPTITVPEEFANHVANFQKAGYSKYVTVQGPPGTGKSHFAIGLAIYYPTARIVYTACSHAAVDALCEKAFKYLNIGKCSRIIPAKARVECYDRFKVNETNSQYLFSTINALPETSADILVVDEVSMCTNYDLSIINARIKAKHIVYVGDPAQLPAPRTLLTRGTLEPENFNSVTRLMCNLGPDIFLSMCYRCPREIVNTVSALVYNNKLLSKKEPSGQCFKILYKGNVTHDASSAINRPQLTFVKNFIAANPAWSKAVFISPYNSQNAVARSMLGLSTQTVDSSQGSEYPYVIFCQTADTAHANNLNRFNVAVTRAQVGILCVMTSQALFDSLQFAELSTNNYKLQSQIVTGLFKDCSREPSGLPPAYAPTYVSVDDKYKTSDELCANLNLPANVPYSRVISRMGFKLDANIPGYPKLFITREEAVRQVRSWIGFDVEGAHASRNACGTNVPLQLGFSTGVNFVVQPVGVVDTEWGNMLTGISARPPPGEQFKHLVPLMHKGAAWPVVRRRIVQMLSDTLDKLSDYCTFVCWAHGFELTSASYFCKIGKEQKCCMCNRRAGAYSSPLQSYACWAHSCGYDYVYNPFFVDVQQWGYVGNLTTNHDRYCSVHQGAHVASGDAIMTRCLAIHACFIERVDWDVEYPYISHEKKLNSCCRIVERNVVRAALLAGSFERVYDIGNPKGIPIVDDPVVDWHYYDAQPLRKNVQQLFYTEDMASRFADGLCLFWNCNVPRYPNNAIVCRFDTRVHSEFNLPGCDGGSLYVNKHAFHTPAYDTSAFRDLKPLPFFYYSTTPCEVHGNGSMIEDIDYVPLKSAVCVTACNLGGAVCRRHATEYREYMEAYNLVSASGFRLWCYKTFDIYNLWSTFTKVQGLENIAFNVIKQGHFTGVEGELPVAVVNDKIFTKSGVNDVCVFENKTALPTNIAFELYAKRAVRSHPDFKLLHNLQADICYKFVLWDYERCNIYGTATIGVCKYTDIDVNAALNICYDIRDNGSLEKFMASPNAILISDRKVKKYPCMVGPDYAYFNGAIIRDNSAKQPVKFYIYKKINNEFVDFTESFYTQGRTHDNFEPMSDMEKDFLLLDSDVFIKKYKLEKYAFEHVVYGDFSHTTLGGLHLLIGLHKKSLEGHIVMEEMLKESATIHNYFITETATASFKAVCSVIDLKLDDFVQIIKSQDLGVVSKVVKIPIDLTFVEFMLWCKDGQVQTFYPRLQASNDWKPGLAMPSLFKVQNVNLEPCQLVNYKQSIPMPRGVHMNVAKYMQLCQYLNTCTIAVPANMRVMHFGAGSDKGIAPGTSVLRQWLPVDAVLIDNDLNEYVSDADISLFGDCVTVRVGQQVDLVISDMYDPSTKNVKGTNEAKALFFTYLCNFINNNLALGGSVAIKITEHSWSADLYELMGKFAWWTVFCTNANASSSEGFLIGLNYLGTIREVIDGNAMHANYIFWRNSTLMNLSTYSLFDLSKFSIKLKGTPVLQLKESQINELVISLLSQGKLLIRDNDTLNVSTDVLVNTYKRRC</sequence>
<dbReference type="PROSITE" id="PS51958">
    <property type="entry name" value="NENDOU"/>
    <property type="match status" value="1"/>
</dbReference>
<comment type="catalytic activity">
    <reaction evidence="73">
        <text>a 5'-end (5'-triphosphoguanosine)-ribonucleoside in mRNA + S-adenosyl-L-methionine = a 5'-end (N(7)-methyl 5'-triphosphoguanosine)-ribonucleoside in mRNA + S-adenosyl-L-homocysteine</text>
        <dbReference type="Rhea" id="RHEA:67008"/>
        <dbReference type="Rhea" id="RHEA-COMP:17166"/>
        <dbReference type="Rhea" id="RHEA-COMP:17167"/>
        <dbReference type="ChEBI" id="CHEBI:57856"/>
        <dbReference type="ChEBI" id="CHEBI:59789"/>
        <dbReference type="ChEBI" id="CHEBI:156461"/>
        <dbReference type="ChEBI" id="CHEBI:167617"/>
        <dbReference type="EC" id="2.1.1.56"/>
    </reaction>
    <physiologicalReaction direction="left-to-right" evidence="73">
        <dbReference type="Rhea" id="RHEA:67009"/>
    </physiologicalReaction>
</comment>
<proteinExistence type="inferred from homology"/>
<evidence type="ECO:0000256" key="8">
    <source>
        <dbReference type="ARBA" id="ARBA00003070"/>
    </source>
</evidence>
<dbReference type="PROSITE" id="PS51442">
    <property type="entry name" value="M_PRO"/>
    <property type="match status" value="1"/>
</dbReference>
<feature type="transmembrane region" description="Helical" evidence="90">
    <location>
        <begin position="3693"/>
        <end position="3712"/>
    </location>
</feature>
<dbReference type="CDD" id="cd21901">
    <property type="entry name" value="alpha_betaCoV_Nsp10"/>
    <property type="match status" value="1"/>
</dbReference>
<keyword evidence="50" id="KW-1072">Activation of host autophagy by virus</keyword>
<dbReference type="GO" id="GO:0044172">
    <property type="term" value="C:host cell endoplasmic reticulum-Golgi intermediate compartment"/>
    <property type="evidence" value="ECO:0007669"/>
    <property type="project" value="UniProtKB-SubCell"/>
</dbReference>
<comment type="catalytic activity">
    <reaction evidence="60">
        <text>uridylyl-uridylyl-ribonucleotide-RNA = a 3'-end uridylyl-2',3'-cyclophospho-uridine-RNA + a 5'-end dephospho-ribonucleoside-RNA</text>
        <dbReference type="Rhea" id="RHEA:67732"/>
        <dbReference type="Rhea" id="RHEA-COMP:13936"/>
        <dbReference type="Rhea" id="RHEA-COMP:17334"/>
        <dbReference type="Rhea" id="RHEA-COMP:17335"/>
        <dbReference type="ChEBI" id="CHEBI:138284"/>
        <dbReference type="ChEBI" id="CHEBI:173079"/>
        <dbReference type="ChEBI" id="CHEBI:173080"/>
    </reaction>
</comment>
<dbReference type="Pfam" id="PF00680">
    <property type="entry name" value="RdRP_1"/>
    <property type="match status" value="1"/>
</dbReference>
<gene>
    <name evidence="124" type="primary">orf1ab</name>
</gene>
<dbReference type="InterPro" id="IPR021590">
    <property type="entry name" value="NSP1_glob_bCoV"/>
</dbReference>
<feature type="domain" description="CoV Nsp1 globular" evidence="115">
    <location>
        <begin position="25"/>
        <end position="151"/>
    </location>
</feature>
<dbReference type="CDD" id="cd21467">
    <property type="entry name" value="Ubl1_cv_Nsp3_N-like"/>
    <property type="match status" value="1"/>
</dbReference>
<keyword evidence="22" id="KW-1130">Modulation of host ubiquitin pathway by virus</keyword>
<dbReference type="InterPro" id="IPR050534">
    <property type="entry name" value="Coronavir_polyprotein_1ab"/>
</dbReference>
<dbReference type="InterPro" id="IPR029063">
    <property type="entry name" value="SAM-dependent_MTases_sf"/>
</dbReference>
<evidence type="ECO:0000256" key="54">
    <source>
        <dbReference type="ARBA" id="ARBA00023208"/>
    </source>
</evidence>
<keyword evidence="20" id="KW-1132">Decay of host mRNAs by virus</keyword>
<comment type="function">
    <text evidence="5">Plays a pivotal role in viral transcription by stimulating both nsp14 3'-5' exoribonuclease and nsp16 2'-O-methyltransferase activities. Therefore plays an essential role in viral mRNAs cap methylation.</text>
</comment>
<evidence type="ECO:0000256" key="27">
    <source>
        <dbReference type="ARBA" id="ARBA00022722"/>
    </source>
</evidence>
<dbReference type="CDD" id="cd21517">
    <property type="entry name" value="betaCoV_Nsp2_MERS-like"/>
    <property type="match status" value="1"/>
</dbReference>
<dbReference type="InterPro" id="IPR043615">
    <property type="entry name" value="NSP2_N_CoV"/>
</dbReference>
<dbReference type="Gene3D" id="2.40.10.250">
    <property type="entry name" value="Replicase NSP9"/>
    <property type="match status" value="1"/>
</dbReference>
<dbReference type="GO" id="GO:0043139">
    <property type="term" value="F:5'-3' DNA helicase activity"/>
    <property type="evidence" value="ECO:0007669"/>
    <property type="project" value="TreeGrafter"/>
</dbReference>
<evidence type="ECO:0000259" key="94">
    <source>
        <dbReference type="PROSITE" id="PS51442"/>
    </source>
</evidence>
<evidence type="ECO:0000256" key="5">
    <source>
        <dbReference type="ARBA" id="ARBA00002697"/>
    </source>
</evidence>
<keyword evidence="31" id="KW-0688">Ribosomal frameshifting</keyword>
<evidence type="ECO:0000259" key="99">
    <source>
        <dbReference type="PROSITE" id="PS51943"/>
    </source>
</evidence>
<dbReference type="SMART" id="SM00506">
    <property type="entry name" value="A1pp"/>
    <property type="match status" value="1"/>
</dbReference>
<dbReference type="CDD" id="cd21409">
    <property type="entry name" value="1B_cv_Nsp13-like"/>
    <property type="match status" value="1"/>
</dbReference>
<evidence type="ECO:0000256" key="34">
    <source>
        <dbReference type="ARBA" id="ARBA00022786"/>
    </source>
</evidence>
<evidence type="ECO:0000259" key="110">
    <source>
        <dbReference type="PROSITE" id="PS51954"/>
    </source>
</evidence>
<dbReference type="SUPFAM" id="SSF56672">
    <property type="entry name" value="DNA/RNA polymerases"/>
    <property type="match status" value="1"/>
</dbReference>
<dbReference type="PROSITE" id="PS51657">
    <property type="entry name" value="PSRV_HELICASE"/>
    <property type="match status" value="1"/>
</dbReference>
<dbReference type="PANTHER" id="PTHR43788:SF8">
    <property type="entry name" value="DNA-BINDING PROTEIN SMUBP-2"/>
    <property type="match status" value="1"/>
</dbReference>
<feature type="domain" description="NendoU" evidence="112">
    <location>
        <begin position="6767"/>
        <end position="6906"/>
    </location>
</feature>
<feature type="transmembrane region" description="Helical" evidence="90">
    <location>
        <begin position="3158"/>
        <end position="3183"/>
    </location>
</feature>
<feature type="active site" evidence="85">
    <location>
        <position position="6797"/>
    </location>
</feature>
<evidence type="ECO:0000259" key="101">
    <source>
        <dbReference type="PROSITE" id="PS51945"/>
    </source>
</evidence>
<evidence type="ECO:0000256" key="76">
    <source>
        <dbReference type="ARBA" id="ARBA00047984"/>
    </source>
</evidence>
<dbReference type="InterPro" id="IPR044367">
    <property type="entry name" value="NSP6_betaCoV"/>
</dbReference>
<dbReference type="Pfam" id="PF19217">
    <property type="entry name" value="CoV_NSP4_N"/>
    <property type="match status" value="1"/>
</dbReference>
<evidence type="ECO:0000256" key="24">
    <source>
        <dbReference type="ARBA" id="ARBA00022679"/>
    </source>
</evidence>
<dbReference type="Pfam" id="PF11501">
    <property type="entry name" value="bCoV_NSP1"/>
    <property type="match status" value="1"/>
</dbReference>
<dbReference type="Pfam" id="PF06478">
    <property type="entry name" value="CoV_RPol_N"/>
    <property type="match status" value="1"/>
</dbReference>
<dbReference type="InterPro" id="IPR043502">
    <property type="entry name" value="DNA/RNA_pol_sf"/>
</dbReference>
<dbReference type="InterPro" id="IPR007094">
    <property type="entry name" value="RNA-dir_pol_PSvirus"/>
</dbReference>
<dbReference type="InterPro" id="IPR047567">
    <property type="entry name" value="NSP3_G2M_bCoV"/>
</dbReference>
<evidence type="ECO:0000259" key="118">
    <source>
        <dbReference type="PROSITE" id="PS51990"/>
    </source>
</evidence>
<keyword evidence="49" id="KW-1190">Host gene expression shutoff by virus</keyword>
<evidence type="ECO:0000256" key="44">
    <source>
        <dbReference type="ARBA" id="ARBA00022870"/>
    </source>
</evidence>
<keyword evidence="48 90" id="KW-1133">Transmembrane helix</keyword>
<dbReference type="Gene3D" id="3.30.70.3540">
    <property type="entry name" value="Nsp8 replicase, head domain"/>
    <property type="match status" value="1"/>
</dbReference>
<evidence type="ECO:0000256" key="43">
    <source>
        <dbReference type="ARBA" id="ARBA00022863"/>
    </source>
</evidence>
<evidence type="ECO:0000256" key="23">
    <source>
        <dbReference type="ARBA" id="ARBA00022670"/>
    </source>
</evidence>
<dbReference type="GO" id="GO:0005524">
    <property type="term" value="F:ATP binding"/>
    <property type="evidence" value="ECO:0007669"/>
    <property type="project" value="UniProtKB-KW"/>
</dbReference>
<evidence type="ECO:0000256" key="88">
    <source>
        <dbReference type="PROSITE-ProRule" id="PRU01344"/>
    </source>
</evidence>
<dbReference type="CDD" id="cd21557">
    <property type="entry name" value="Macro_X_Nsp3-like"/>
    <property type="match status" value="1"/>
</dbReference>
<evidence type="ECO:0000256" key="50">
    <source>
        <dbReference type="ARBA" id="ARBA00023050"/>
    </source>
</evidence>
<dbReference type="Gene3D" id="3.40.50.150">
    <property type="entry name" value="Vaccinia Virus protein VP39"/>
    <property type="match status" value="1"/>
</dbReference>
<dbReference type="InterPro" id="IPR047570">
    <property type="entry name" value="NSP12_IF_CoV"/>
</dbReference>
<feature type="domain" description="CoV Nsp2 N-terminal" evidence="117">
    <location>
        <begin position="201"/>
        <end position="481"/>
    </location>
</feature>
<feature type="domain" description="AV-Nsp11N/CoV-Nsp15M" evidence="114">
    <location>
        <begin position="6629"/>
        <end position="6750"/>
    </location>
</feature>
<feature type="domain" description="Ubiquitin-like" evidence="99">
    <location>
        <begin position="863"/>
        <end position="972"/>
    </location>
</feature>
<dbReference type="Gene3D" id="6.10.140.2090">
    <property type="match status" value="1"/>
</dbReference>
<dbReference type="InterPro" id="IPR014822">
    <property type="entry name" value="NSP9_CoV"/>
</dbReference>
<evidence type="ECO:0000256" key="70">
    <source>
        <dbReference type="ARBA" id="ARBA00034514"/>
    </source>
</evidence>
<dbReference type="InterPro" id="IPR043608">
    <property type="entry name" value="CoV_NSP15_M"/>
</dbReference>
<evidence type="ECO:0000256" key="3">
    <source>
        <dbReference type="ARBA" id="ARBA00001946"/>
    </source>
</evidence>
<dbReference type="InterPro" id="IPR044343">
    <property type="entry name" value="NSP13_1B_dom_CoV"/>
</dbReference>
<dbReference type="Pfam" id="PF20633">
    <property type="entry name" value="CoV_NSP13_stalk"/>
    <property type="match status" value="1"/>
</dbReference>
<feature type="domain" description="Nsp12 RNA-dependent RNA polymerase" evidence="104">
    <location>
        <begin position="4878"/>
        <end position="5445"/>
    </location>
</feature>
<dbReference type="InterPro" id="IPR008740">
    <property type="entry name" value="Peptidase_C30_CoV"/>
</dbReference>
<comment type="function">
    <text evidence="62">Plays a role in viral RNA synthesis through two distinct activities. The N7-guanine methyltransferase activity plays a role in the formation of the cap structure GpppA-RNA. The proofreading exoribonuclease reduces the sensitivity of the virus to RNA mutagens during replication. This activity acts on both ssRNA and dsRNA in a 3'-5' direction.</text>
</comment>
<feature type="domain" description="Macro" evidence="93">
    <location>
        <begin position="1240"/>
        <end position="1406"/>
    </location>
</feature>
<comment type="function">
    <text evidence="10">The replicase polyprotein of coronaviruses is a multifunctional protein: it contains the activities necessary for the transcription of negative stranded RNA, leader RNA, subgenomic mRNAs and progeny virion RNA as well as proteinases responsible for the cleavage of the polyprotein into functional products.</text>
</comment>
<keyword evidence="16" id="KW-0696">RNA-directed RNA polymerase</keyword>
<evidence type="ECO:0000259" key="95">
    <source>
        <dbReference type="PROSITE" id="PS51653"/>
    </source>
</evidence>
<dbReference type="GO" id="GO:0004519">
    <property type="term" value="F:endonuclease activity"/>
    <property type="evidence" value="ECO:0007669"/>
    <property type="project" value="UniProtKB-UniRule"/>
</dbReference>
<comment type="similarity">
    <text evidence="15 82">Belongs to the coronaviruses polyprotein 1ab family.</text>
</comment>
<evidence type="ECO:0000256" key="30">
    <source>
        <dbReference type="ARBA" id="ARBA00022741"/>
    </source>
</evidence>
<feature type="region of interest" description="Y1" evidence="87">
    <location>
        <begin position="2498"/>
        <end position="2588"/>
    </location>
</feature>
<keyword evidence="21 86" id="KW-1090">Inhibition of host innate immune response by virus</keyword>
<dbReference type="InterPro" id="IPR044401">
    <property type="entry name" value="NSP15_NendoU_CoV"/>
</dbReference>
<dbReference type="InterPro" id="IPR043613">
    <property type="entry name" value="CoV_NSP2_C"/>
</dbReference>
<evidence type="ECO:0000256" key="19">
    <source>
        <dbReference type="ARBA" id="ARBA00022603"/>
    </source>
</evidence>
<evidence type="ECO:0000256" key="14">
    <source>
        <dbReference type="ARBA" id="ARBA00004452"/>
    </source>
</evidence>
<dbReference type="GO" id="GO:0006508">
    <property type="term" value="P:proteolysis"/>
    <property type="evidence" value="ECO:0007669"/>
    <property type="project" value="UniProtKB-KW"/>
</dbReference>
<dbReference type="PROSITE" id="PS50507">
    <property type="entry name" value="RDRP_SSRNA_POS"/>
    <property type="match status" value="1"/>
</dbReference>
<feature type="transmembrane region" description="Helical" evidence="90">
    <location>
        <begin position="2415"/>
        <end position="2434"/>
    </location>
</feature>
<dbReference type="GO" id="GO:0019082">
    <property type="term" value="P:viral protein processing"/>
    <property type="evidence" value="ECO:0007669"/>
    <property type="project" value="InterPro"/>
</dbReference>
<feature type="active site" evidence="83">
    <location>
        <position position="6135"/>
    </location>
</feature>
<comment type="function">
    <text evidence="7">Multi-functional protein with a zinc-binding domain in N-terminus displaying RNA and DNA duplex-unwinding activities with 5' to 3' polarity. Activity of helicase is dependent on magnesium.</text>
</comment>
<keyword evidence="47" id="KW-0693">Viral RNA replication</keyword>
<keyword evidence="37" id="KW-0788">Thiol protease</keyword>
<dbReference type="Gene3D" id="3.40.220.10">
    <property type="entry name" value="Leucine Aminopeptidase, subunit E, domain 1"/>
    <property type="match status" value="1"/>
</dbReference>
<dbReference type="InterPro" id="IPR044357">
    <property type="entry name" value="NSP3_Ubl1_dom_CoV"/>
</dbReference>
<dbReference type="InterPro" id="IPR046436">
    <property type="entry name" value="NIV_EXON"/>
</dbReference>
<feature type="domain" description="Nsp15 N-terminal oligomerization" evidence="113">
    <location>
        <begin position="6568"/>
        <end position="6628"/>
    </location>
</feature>
<dbReference type="Pfam" id="PF19219">
    <property type="entry name" value="CoV_NSP15_N"/>
    <property type="match status" value="1"/>
</dbReference>
<feature type="domain" description="CoV Nsp3 Y" evidence="120">
    <location>
        <begin position="2498"/>
        <end position="2871"/>
    </location>
</feature>
<dbReference type="CDD" id="cd23528">
    <property type="entry name" value="capping_2-OMTase_betaCoV_Nsp16"/>
    <property type="match status" value="1"/>
</dbReference>
<comment type="function">
    <text evidence="4">Forms a hexadecamer with nsp7 (8 subunits of each) that may participate in viral replication by acting as a primase. Alternatively, may synthesize substantially longer products than oligonucleotide primers.</text>
</comment>
<dbReference type="Pfam" id="PF08717">
    <property type="entry name" value="CoV_NSP8"/>
    <property type="match status" value="1"/>
</dbReference>
<dbReference type="GO" id="GO:0039648">
    <property type="term" value="P:symbiont-mediated perturbation of host ubiquitin-like protein modification"/>
    <property type="evidence" value="ECO:0007669"/>
    <property type="project" value="UniProtKB-KW"/>
</dbReference>
<dbReference type="SUPFAM" id="SSF143076">
    <property type="entry name" value="Coronavirus NSP8-like"/>
    <property type="match status" value="1"/>
</dbReference>
<dbReference type="InterPro" id="IPR043609">
    <property type="entry name" value="NendoU_nidovirus"/>
</dbReference>
<dbReference type="InterPro" id="IPR044863">
    <property type="entry name" value="NIRAN"/>
</dbReference>
<evidence type="ECO:0000259" key="111">
    <source>
        <dbReference type="PROSITE" id="PS51955"/>
    </source>
</evidence>
<dbReference type="Pfam" id="PF20631">
    <property type="entry name" value="CoV_NSP13_1B"/>
    <property type="match status" value="1"/>
</dbReference>
<comment type="subcellular location">
    <subcellularLocation>
        <location evidence="13">Host cytoplasm</location>
        <location evidence="13">Host perinuclear region</location>
    </subcellularLocation>
    <subcellularLocation>
        <location evidence="14">Host endoplasmic reticulum-Golgi intermediate compartment</location>
    </subcellularLocation>
    <subcellularLocation>
        <location evidence="12">Host membrane</location>
        <topology evidence="12">Multi-pass membrane protein</topology>
    </subcellularLocation>
</comment>
<evidence type="ECO:0000259" key="103">
    <source>
        <dbReference type="PROSITE" id="PS51947"/>
    </source>
</evidence>
<feature type="compositionally biased region" description="Polar residues" evidence="89">
    <location>
        <begin position="1187"/>
        <end position="1197"/>
    </location>
</feature>
<comment type="function">
    <text evidence="75">Plays a role in viral transcription/replication and prevents the simultaneous activation of host cell dsRNA sensors, such as MDA5/IFIH1, OAS, and PKR. Acts by degrading the 5'-polyuridines generated during replication of the poly(A) region of viral genomic and subgenomic RNAs. Catalyzes a two-step reaction in which a 2'3'-cyclic phosphate (2'3'-cP) is first generated by 2'-O transesterification, which is then hydrolyzed to a 3'-phosphate (3'-P). If not degraded, poly(U) RNA would hybridize with poly(A) RNA tails and activate host dsRNA sensors.</text>
</comment>
<evidence type="ECO:0000256" key="31">
    <source>
        <dbReference type="ARBA" id="ARBA00022758"/>
    </source>
</evidence>
<dbReference type="InterPro" id="IPR042570">
    <property type="entry name" value="NSP3_NAB_bCoV_sf"/>
</dbReference>
<evidence type="ECO:0000256" key="41">
    <source>
        <dbReference type="ARBA" id="ARBA00022839"/>
    </source>
</evidence>
<dbReference type="InterPro" id="IPR046440">
    <property type="entry name" value="AV_NSP11N_COV_NSP15M"/>
</dbReference>
<keyword evidence="32 85" id="KW-0255">Endonuclease</keyword>
<dbReference type="FunFam" id="3.40.50.300:FF:001139">
    <property type="entry name" value="Orf1ab polyprotein"/>
    <property type="match status" value="1"/>
</dbReference>
<keyword evidence="38 86" id="KW-1193">Eukaryotic host translation shutoff by virus</keyword>
<keyword evidence="40 87" id="KW-0862">Zinc</keyword>
<evidence type="ECO:0000256" key="22">
    <source>
        <dbReference type="ARBA" id="ARBA00022662"/>
    </source>
</evidence>
<dbReference type="PROSITE" id="PS51953">
    <property type="entry name" value="NIV_EXON"/>
    <property type="match status" value="1"/>
</dbReference>
<dbReference type="InterPro" id="IPR046435">
    <property type="entry name" value="N7_MTase_CoV"/>
</dbReference>
<dbReference type="InterPro" id="IPR009003">
    <property type="entry name" value="Peptidase_S1_PA"/>
</dbReference>
<protein>
    <recommendedName>
        <fullName evidence="88">ORF1ab polyprotein</fullName>
    </recommendedName>
</protein>
<keyword evidence="43" id="KW-1100">Inhibition of host NF-kappa-B by virus</keyword>
<evidence type="ECO:0000256" key="58">
    <source>
        <dbReference type="ARBA" id="ARBA00023258"/>
    </source>
</evidence>
<feature type="domain" description="Macro" evidence="97">
    <location>
        <begin position="1408"/>
        <end position="1534"/>
    </location>
</feature>
<keyword evidence="57" id="KW-1262">Eukaryotic host gene expression shutoff by virus</keyword>
<dbReference type="PROSITE" id="PS51961">
    <property type="entry name" value="AV_NSP11N_COV_NSP15M"/>
    <property type="match status" value="1"/>
</dbReference>
<evidence type="ECO:0000256" key="71">
    <source>
        <dbReference type="ARBA" id="ARBA00043918"/>
    </source>
</evidence>
<comment type="caution">
    <text evidence="87">Lacks conserved residue(s) required for the propagation of feature annotation.</text>
</comment>
<feature type="transmembrane region" description="Helical" evidence="90">
    <location>
        <begin position="3724"/>
        <end position="3746"/>
    </location>
</feature>
<dbReference type="Pfam" id="PF01443">
    <property type="entry name" value="Viral_helicase1"/>
    <property type="match status" value="1"/>
</dbReference>
<keyword evidence="39 86" id="KW-1114">Inhibition of host interferon signaling pathway by virus</keyword>
<comment type="function">
    <text evidence="11">Forms a hexadecamer with nsp8 (8 subunits of each) that may participate in viral replication by acting as a primase. Alternatively, may synthesize substantially longer products than oligonucleotide primers.</text>
</comment>
<feature type="domain" description="RdRp catalytic" evidence="91">
    <location>
        <begin position="5125"/>
        <end position="5287"/>
    </location>
</feature>
<feature type="binding site" evidence="84">
    <location>
        <begin position="6374"/>
        <end position="6380"/>
    </location>
    <ligand>
        <name>S-adenosyl-L-methionine</name>
        <dbReference type="ChEBI" id="CHEBI:59789"/>
    </ligand>
</feature>
<dbReference type="InterPro" id="IPR044382">
    <property type="entry name" value="NSP3_SUD_C_MERS-CoV"/>
</dbReference>
<dbReference type="Pfam" id="PF08710">
    <property type="entry name" value="CoV_NSP9"/>
    <property type="match status" value="1"/>
</dbReference>
<dbReference type="PROSITE" id="PS52000">
    <property type="entry name" value="COV_NSP12_IF"/>
    <property type="match status" value="1"/>
</dbReference>
<keyword evidence="53" id="KW-1035">Host cytoplasm</keyword>
<dbReference type="PROSITE" id="PS51954">
    <property type="entry name" value="COV_N7_MTASE"/>
    <property type="match status" value="1"/>
</dbReference>
<evidence type="ECO:0000256" key="48">
    <source>
        <dbReference type="ARBA" id="ARBA00022989"/>
    </source>
</evidence>
<dbReference type="Pfam" id="PF16251">
    <property type="entry name" value="bCoV_NAB"/>
    <property type="match status" value="1"/>
</dbReference>
<evidence type="ECO:0000256" key="18">
    <source>
        <dbReference type="ARBA" id="ARBA00022581"/>
    </source>
</evidence>
<feature type="active site" evidence="83">
    <location>
        <position position="6133"/>
    </location>
</feature>
<evidence type="ECO:0000259" key="107">
    <source>
        <dbReference type="PROSITE" id="PS51951"/>
    </source>
</evidence>
<feature type="active site" evidence="83">
    <location>
        <position position="6311"/>
    </location>
</feature>
<dbReference type="CDD" id="cd21898">
    <property type="entry name" value="betaCoV_Nsp9"/>
    <property type="match status" value="1"/>
</dbReference>
<dbReference type="GO" id="GO:0003968">
    <property type="term" value="F:RNA-directed RNA polymerase activity"/>
    <property type="evidence" value="ECO:0007669"/>
    <property type="project" value="UniProtKB-KW"/>
</dbReference>
<evidence type="ECO:0000256" key="42">
    <source>
        <dbReference type="ARBA" id="ARBA00022840"/>
    </source>
</evidence>
<keyword evidence="55" id="KW-0464">Manganese</keyword>
<evidence type="ECO:0000256" key="39">
    <source>
        <dbReference type="ARBA" id="ARBA00022830"/>
    </source>
</evidence>
<dbReference type="InterPro" id="IPR044388">
    <property type="entry name" value="NSP2_MERS-like"/>
</dbReference>
<evidence type="ECO:0000256" key="87">
    <source>
        <dbReference type="PROSITE-ProRule" id="PRU01336"/>
    </source>
</evidence>
<dbReference type="Pfam" id="PF19216">
    <property type="entry name" value="CoV_NSP15_M"/>
    <property type="match status" value="1"/>
</dbReference>
<dbReference type="InterPro" id="IPR027352">
    <property type="entry name" value="NSP13_ZBD_CoV-like"/>
</dbReference>
<feature type="domain" description="RdRp Nsp7 cofactor" evidence="105">
    <location>
        <begin position="3980"/>
        <end position="4062"/>
    </location>
</feature>
<evidence type="ECO:0000313" key="124">
    <source>
        <dbReference type="EMBL" id="AWH65941.1"/>
    </source>
</evidence>
<comment type="function">
    <text evidence="79">Plays a role in the initial induction of autophagosomes from host endoplasmic reticulum. Later, limits the expansion of these phagosomes that are no longer able to deliver viral components to lysosomes.</text>
</comment>
<keyword evidence="33 80" id="KW-0863">Zinc-finger</keyword>
<evidence type="ECO:0000256" key="12">
    <source>
        <dbReference type="ARBA" id="ARBA00004301"/>
    </source>
</evidence>
<dbReference type="Gene3D" id="2.40.10.10">
    <property type="entry name" value="Trypsin-like serine proteases"/>
    <property type="match status" value="2"/>
</dbReference>
<evidence type="ECO:0000256" key="60">
    <source>
        <dbReference type="ARBA" id="ARBA00024600"/>
    </source>
</evidence>
<dbReference type="PROSITE" id="PS51993">
    <property type="entry name" value="COV_3ECTO"/>
    <property type="match status" value="1"/>
</dbReference>
<feature type="compositionally biased region" description="Acidic residues" evidence="89">
    <location>
        <begin position="972"/>
        <end position="989"/>
    </location>
</feature>
<keyword evidence="28 87" id="KW-0479">Metal-binding</keyword>
<evidence type="ECO:0000259" key="93">
    <source>
        <dbReference type="PROSITE" id="PS51154"/>
    </source>
</evidence>
<dbReference type="Pfam" id="PF08715">
    <property type="entry name" value="CoV_peptidase"/>
    <property type="match status" value="1"/>
</dbReference>
<feature type="transmembrane region" description="Helical" evidence="90">
    <location>
        <begin position="3195"/>
        <end position="3224"/>
    </location>
</feature>
<evidence type="ECO:0000259" key="115">
    <source>
        <dbReference type="PROSITE" id="PS51962"/>
    </source>
</evidence>
<feature type="transmembrane region" description="Helical" evidence="90">
    <location>
        <begin position="3803"/>
        <end position="3821"/>
    </location>
</feature>
<keyword evidence="19 84" id="KW-0489">Methyltransferase</keyword>
<evidence type="ECO:0000256" key="62">
    <source>
        <dbReference type="ARBA" id="ARBA00034456"/>
    </source>
</evidence>
<keyword evidence="42" id="KW-0067">ATP-binding</keyword>
<evidence type="ECO:0000256" key="29">
    <source>
        <dbReference type="ARBA" id="ARBA00022737"/>
    </source>
</evidence>
<feature type="domain" description="3Ecto" evidence="121">
    <location>
        <begin position="2348"/>
        <end position="2414"/>
    </location>
</feature>
<evidence type="ECO:0000259" key="106">
    <source>
        <dbReference type="PROSITE" id="PS51950"/>
    </source>
</evidence>
<dbReference type="Gene3D" id="3.10.20.540">
    <property type="match status" value="1"/>
</dbReference>
<dbReference type="InterPro" id="IPR049894">
    <property type="entry name" value="COV_NSP3_3ECTO"/>
</dbReference>
<keyword evidence="52" id="KW-1015">Disulfide bond</keyword>
<evidence type="ECO:0000256" key="85">
    <source>
        <dbReference type="PROSITE-ProRule" id="PRU01303"/>
    </source>
</evidence>
<evidence type="ECO:0000256" key="53">
    <source>
        <dbReference type="ARBA" id="ARBA00023200"/>
    </source>
</evidence>
<dbReference type="SUPFAM" id="SSF52540">
    <property type="entry name" value="P-loop containing nucleoside triphosphate hydrolases"/>
    <property type="match status" value="1"/>
</dbReference>
<dbReference type="Pfam" id="PF19213">
    <property type="entry name" value="CoV_NSP6"/>
    <property type="match status" value="1"/>
</dbReference>
<dbReference type="InterPro" id="IPR043503">
    <property type="entry name" value="PLpro_palm_finger_dom_CoV"/>
</dbReference>
<evidence type="ECO:0000256" key="55">
    <source>
        <dbReference type="ARBA" id="ARBA00023211"/>
    </source>
</evidence>
<comment type="function">
    <text evidence="71">RNA-directed RNA polymerase that catalyzes the transcription of viral genomic and subgenomic RNAs. Acts in complex with nsp7 and nsp8 to transcribe both the minus and positive strands of genomic RNA. The kinase-like NiRAN domain of NSP12 attaches one or more nucleotides to the amino terminus of NSP9, forming a covalent RNA-protein intermediate that serves as transcription/replication primer. Subgenomic RNAs (sgRNAs) are formed by discontinuous transcription: The polymerase has the ability to pause at transcription-regulating sequences (TRS) and jump to the leader TRS, resulting in a major deletion. This creates a series of subgenomic RNAs that are replicated, transcribed and translated. In addition, Nsp12 is a subunit of the viral RNA capping enzyme that catalyzes the RNA guanylyltransferase reaction for genomic and sub-genomic RNAs. Subsequently, the NiRAN domain transfers RNA to GDP, and forms the core cap structure GpppA-RNA.</text>
</comment>
<keyword evidence="17 86" id="KW-1192">Host mRNA suppression by virus</keyword>
<evidence type="ECO:0000256" key="65">
    <source>
        <dbReference type="ARBA" id="ARBA00034506"/>
    </source>
</evidence>
<evidence type="ECO:0000256" key="86">
    <source>
        <dbReference type="PROSITE-ProRule" id="PRU01308"/>
    </source>
</evidence>
<feature type="transmembrane region" description="Helical" evidence="90">
    <location>
        <begin position="3753"/>
        <end position="3772"/>
    </location>
</feature>
<dbReference type="InterPro" id="IPR032505">
    <property type="entry name" value="CoV_NSP4_C"/>
</dbReference>
<evidence type="ECO:0000259" key="100">
    <source>
        <dbReference type="PROSITE" id="PS51944"/>
    </source>
</evidence>
<dbReference type="GO" id="GO:0039502">
    <property type="term" value="P:symbiont-mediated suppression of host type I interferon-mediated signaling pathway"/>
    <property type="evidence" value="ECO:0007669"/>
    <property type="project" value="UniProtKB-UniRule"/>
</dbReference>
<dbReference type="InterPro" id="IPR022733">
    <property type="entry name" value="DPUP_SUD_C_bCoV"/>
</dbReference>
<feature type="domain" description="Peptidase C16" evidence="92">
    <location>
        <begin position="1682"/>
        <end position="1953"/>
    </location>
</feature>
<dbReference type="FunFam" id="2.40.10.10:FF:000045">
    <property type="entry name" value="Replicase polyprotein 1a"/>
    <property type="match status" value="1"/>
</dbReference>
<evidence type="ECO:0000256" key="37">
    <source>
        <dbReference type="ARBA" id="ARBA00022807"/>
    </source>
</evidence>
<evidence type="ECO:0000256" key="20">
    <source>
        <dbReference type="ARBA" id="ARBA00022616"/>
    </source>
</evidence>
<dbReference type="InterPro" id="IPR043178">
    <property type="entry name" value="PLpro_thumb_sf_CoV"/>
</dbReference>
<dbReference type="CDD" id="cd21732">
    <property type="entry name" value="betaCoV_PLPro"/>
    <property type="match status" value="1"/>
</dbReference>
<evidence type="ECO:0000256" key="45">
    <source>
        <dbReference type="ARBA" id="ARBA00022876"/>
    </source>
</evidence>
<dbReference type="InterPro" id="IPR027417">
    <property type="entry name" value="P-loop_NTPase"/>
</dbReference>
<dbReference type="GO" id="GO:0039657">
    <property type="term" value="P:symbiont-mediated suppression of host gene expression"/>
    <property type="evidence" value="ECO:0007669"/>
    <property type="project" value="UniProtKB-KW"/>
</dbReference>
<feature type="domain" description="CoV Nsp2 middle" evidence="118">
    <location>
        <begin position="487"/>
        <end position="721"/>
    </location>
</feature>
<dbReference type="GO" id="GO:0033644">
    <property type="term" value="C:host cell membrane"/>
    <property type="evidence" value="ECO:0007669"/>
    <property type="project" value="UniProtKB-SubCell"/>
</dbReference>
<feature type="domain" description="BetaCoV Nsp1 C-terminal" evidence="116">
    <location>
        <begin position="170"/>
        <end position="199"/>
    </location>
</feature>
<dbReference type="GO" id="GO:0075523">
    <property type="term" value="P:viral translational frameshifting"/>
    <property type="evidence" value="ECO:0007669"/>
    <property type="project" value="UniProtKB-KW"/>
</dbReference>
<evidence type="ECO:0000256" key="73">
    <source>
        <dbReference type="ARBA" id="ARBA00044617"/>
    </source>
</evidence>
<feature type="domain" description="Nucleic acid-binding" evidence="101">
    <location>
        <begin position="1967"/>
        <end position="2084"/>
    </location>
</feature>
<dbReference type="InterPro" id="IPR038400">
    <property type="entry name" value="NSP3_SUD-M_sf_bCoV"/>
</dbReference>
<comment type="subunit">
    <text evidence="70">Interacts with nsp7, nsp13 and nsp12 to form the replication-transcription complex (RTC): nsp12, nsp7, two subunits of nsp8, and up to two subunits of nsp13.</text>
</comment>
<dbReference type="InterPro" id="IPR024375">
    <property type="entry name" value="NSP3_bCoV"/>
</dbReference>
<feature type="domain" description="CoV Nsp2 C-terminal" evidence="119">
    <location>
        <begin position="723"/>
        <end position="859"/>
    </location>
</feature>
<evidence type="ECO:0000256" key="89">
    <source>
        <dbReference type="SAM" id="MobiDB-lite"/>
    </source>
</evidence>
<evidence type="ECO:0000256" key="78">
    <source>
        <dbReference type="ARBA" id="ARBA00049042"/>
    </source>
</evidence>
<dbReference type="GO" id="GO:0039694">
    <property type="term" value="P:viral RNA genome replication"/>
    <property type="evidence" value="ECO:0007669"/>
    <property type="project" value="InterPro"/>
</dbReference>
<evidence type="ECO:0000259" key="121">
    <source>
        <dbReference type="PROSITE" id="PS51993"/>
    </source>
</evidence>
<dbReference type="CDD" id="cd21689">
    <property type="entry name" value="stalk_CoV_Nsp13-like"/>
    <property type="match status" value="1"/>
</dbReference>
<dbReference type="Pfam" id="PF06471">
    <property type="entry name" value="CoV_ExoN"/>
    <property type="match status" value="1"/>
</dbReference>
<comment type="catalytic activity">
    <reaction evidence="77">
        <text>ATP + H2O = ADP + phosphate + H(+)</text>
        <dbReference type="Rhea" id="RHEA:13065"/>
        <dbReference type="ChEBI" id="CHEBI:15377"/>
        <dbReference type="ChEBI" id="CHEBI:15378"/>
        <dbReference type="ChEBI" id="CHEBI:30616"/>
        <dbReference type="ChEBI" id="CHEBI:43474"/>
        <dbReference type="ChEBI" id="CHEBI:456216"/>
        <dbReference type="EC" id="3.6.4.12"/>
    </reaction>
</comment>
<evidence type="ECO:0000256" key="66">
    <source>
        <dbReference type="ARBA" id="ARBA00034507"/>
    </source>
</evidence>
<dbReference type="PROSITE" id="PS51154">
    <property type="entry name" value="MACRO"/>
    <property type="match status" value="1"/>
</dbReference>
<feature type="domain" description="CV ZBD" evidence="95">
    <location>
        <begin position="5446"/>
        <end position="5558"/>
    </location>
</feature>
<keyword evidence="44" id="KW-1043">Host membrane</keyword>
<dbReference type="GO" id="GO:0004197">
    <property type="term" value="F:cysteine-type endopeptidase activity"/>
    <property type="evidence" value="ECO:0007669"/>
    <property type="project" value="InterPro"/>
</dbReference>
<comment type="subunit">
    <text evidence="66">Interacts with nsp8 and nsp12 to form the replication-transcription complex (RTC): nsp12, nsp7, two subunits of nsp8, and up to two subunits of nsp13.</text>
</comment>
<dbReference type="InterPro" id="IPR044330">
    <property type="entry name" value="NSP15_alpha_betaCoV_N"/>
</dbReference>
<dbReference type="Gene3D" id="1.10.8.370">
    <property type="entry name" value="nsp7 replicase"/>
    <property type="match status" value="1"/>
</dbReference>
<evidence type="ECO:0000256" key="57">
    <source>
        <dbReference type="ARBA" id="ARBA00023247"/>
    </source>
</evidence>
<evidence type="ECO:0000259" key="102">
    <source>
        <dbReference type="PROSITE" id="PS51946"/>
    </source>
</evidence>
<evidence type="ECO:0000256" key="10">
    <source>
        <dbReference type="ARBA" id="ARBA00003368"/>
    </source>
</evidence>
<dbReference type="GO" id="GO:0000175">
    <property type="term" value="F:3'-5'-RNA exonuclease activity"/>
    <property type="evidence" value="ECO:0007669"/>
    <property type="project" value="InterPro"/>
</dbReference>
<dbReference type="GO" id="GO:0003727">
    <property type="term" value="F:single-stranded RNA binding"/>
    <property type="evidence" value="ECO:0007669"/>
    <property type="project" value="InterPro"/>
</dbReference>
<dbReference type="GO" id="GO:0006351">
    <property type="term" value="P:DNA-templated transcription"/>
    <property type="evidence" value="ECO:0007669"/>
    <property type="project" value="InterPro"/>
</dbReference>
<dbReference type="PROSITE" id="PS51947">
    <property type="entry name" value="NIRAN"/>
    <property type="match status" value="1"/>
</dbReference>
<feature type="domain" description="Nidovirus-type SAM-dependent 2'-O-MTase" evidence="111">
    <location>
        <begin position="6911"/>
        <end position="7205"/>
    </location>
</feature>
<comment type="function">
    <text evidence="9">May play a role in the modulation of host cell survival signaling pathway by interacting with host PHB and PHB2. Indeed, these two proteins play a role in maintaining the functional integrity of the mitochondria and protecting cells from various stresses.</text>
</comment>
<dbReference type="GO" id="GO:0004484">
    <property type="term" value="F:mRNA guanylyltransferase activity"/>
    <property type="evidence" value="ECO:0007669"/>
    <property type="project" value="UniProtKB-EC"/>
</dbReference>
<feature type="region of interest" description="Disordered" evidence="89">
    <location>
        <begin position="971"/>
        <end position="1005"/>
    </location>
</feature>
<dbReference type="CDD" id="cd21659">
    <property type="entry name" value="betaCoV_Nsp14"/>
    <property type="match status" value="1"/>
</dbReference>
<keyword evidence="27 83" id="KW-0540">Nuclease</keyword>
<feature type="domain" description="DPUP" evidence="98">
    <location>
        <begin position="1534"/>
        <end position="1607"/>
    </location>
</feature>
<feature type="transmembrane region" description="Helical" evidence="90">
    <location>
        <begin position="3828"/>
        <end position="3844"/>
    </location>
</feature>
<dbReference type="PROSITE" id="PS51942">
    <property type="entry name" value="BCOV_NSP3C_C"/>
    <property type="match status" value="1"/>
</dbReference>
<comment type="subunit">
    <text evidence="61">Interacts with host PHB and PHB2.</text>
</comment>
<evidence type="ECO:0000259" key="113">
    <source>
        <dbReference type="PROSITE" id="PS51960"/>
    </source>
</evidence>
<evidence type="ECO:0000256" key="21">
    <source>
        <dbReference type="ARBA" id="ARBA00022632"/>
    </source>
</evidence>
<feature type="transmembrane region" description="Helical" evidence="90">
    <location>
        <begin position="2889"/>
        <end position="2908"/>
    </location>
</feature>
<dbReference type="InterPro" id="IPR044315">
    <property type="entry name" value="NSP14_betaCoV"/>
</dbReference>
<dbReference type="GO" id="GO:0085034">
    <property type="term" value="P:symbiont-mediated suppression of host NF-kappaB cascade"/>
    <property type="evidence" value="ECO:0007669"/>
    <property type="project" value="UniProtKB-KW"/>
</dbReference>
<dbReference type="GO" id="GO:0039579">
    <property type="term" value="P:symbiont-mediated suppression of host ISG15-protein conjugation"/>
    <property type="evidence" value="ECO:0007669"/>
    <property type="project" value="UniProtKB-KW"/>
</dbReference>
<keyword evidence="34" id="KW-0833">Ubl conjugation pathway</keyword>
<keyword evidence="24 84" id="KW-0808">Transferase</keyword>
<evidence type="ECO:0000256" key="52">
    <source>
        <dbReference type="ARBA" id="ARBA00023157"/>
    </source>
</evidence>
<feature type="domain" description="(+)RNA virus helicase C-terminal" evidence="96">
    <location>
        <begin position="5702"/>
        <end position="6055"/>
    </location>
</feature>
<accession>A0A678T5X1</accession>
<evidence type="ECO:0000256" key="90">
    <source>
        <dbReference type="SAM" id="Phobius"/>
    </source>
</evidence>
<dbReference type="PROSITE" id="PS51946">
    <property type="entry name" value="COV_NSP4C"/>
    <property type="match status" value="1"/>
</dbReference>
<feature type="domain" description="Nsp4C" evidence="102">
    <location>
        <begin position="3285"/>
        <end position="3381"/>
    </location>
</feature>
<dbReference type="PROSITE" id="PS51653">
    <property type="entry name" value="CV_ZBD"/>
    <property type="match status" value="1"/>
</dbReference>
<comment type="subunit">
    <text evidence="69">Interacts with papain-like protease nsp3 and non-structural protein 6.</text>
</comment>
<dbReference type="GO" id="GO:0002151">
    <property type="term" value="F:G-quadruplex RNA binding"/>
    <property type="evidence" value="ECO:0007669"/>
    <property type="project" value="InterPro"/>
</dbReference>
<feature type="active site" evidence="83">
    <location>
        <position position="6234"/>
    </location>
</feature>
<dbReference type="Pfam" id="PF08716">
    <property type="entry name" value="CoV_NSP7"/>
    <property type="match status" value="1"/>
</dbReference>
<dbReference type="GO" id="GO:0008270">
    <property type="term" value="F:zinc ion binding"/>
    <property type="evidence" value="ECO:0007669"/>
    <property type="project" value="UniProtKB-UniRule"/>
</dbReference>
<evidence type="ECO:0000256" key="59">
    <source>
        <dbReference type="ARBA" id="ARBA00023280"/>
    </source>
</evidence>
<dbReference type="CDD" id="cd21167">
    <property type="entry name" value="M_alpha_beta_cv_Nsp15-like"/>
    <property type="match status" value="1"/>
</dbReference>
<evidence type="ECO:0000256" key="4">
    <source>
        <dbReference type="ARBA" id="ARBA00002182"/>
    </source>
</evidence>
<dbReference type="InterPro" id="IPR042515">
    <property type="entry name" value="NSP15_N_CoV"/>
</dbReference>
<evidence type="ECO:0000256" key="68">
    <source>
        <dbReference type="ARBA" id="ARBA00034511"/>
    </source>
</evidence>
<dbReference type="GO" id="GO:0039595">
    <property type="term" value="P:symbiont-mediated degradation of host mRNA"/>
    <property type="evidence" value="ECO:0007669"/>
    <property type="project" value="UniProtKB-UniRule"/>
</dbReference>
<dbReference type="PROSITE" id="PS51963">
    <property type="entry name" value="BCOV_NSP1_C"/>
    <property type="match status" value="1"/>
</dbReference>
<dbReference type="PANTHER" id="PTHR43788">
    <property type="entry name" value="DNA2/NAM7 HELICASE FAMILY MEMBER"/>
    <property type="match status" value="1"/>
</dbReference>
<evidence type="ECO:0000256" key="81">
    <source>
        <dbReference type="PROSITE-ProRule" id="PRU01289"/>
    </source>
</evidence>
<feature type="region of interest" description="GpppA-binding" evidence="84">
    <location>
        <begin position="6453"/>
        <end position="6467"/>
    </location>
</feature>
<feature type="domain" description="ExoN" evidence="109">
    <location>
        <begin position="6115"/>
        <end position="6330"/>
    </location>
</feature>
<evidence type="ECO:0000256" key="25">
    <source>
        <dbReference type="ARBA" id="ARBA00022692"/>
    </source>
</evidence>
<evidence type="ECO:0000256" key="13">
    <source>
        <dbReference type="ARBA" id="ARBA00004407"/>
    </source>
</evidence>
<dbReference type="InterPro" id="IPR048672">
    <property type="entry name" value="NSP13_ZBD_CoV"/>
</dbReference>
<dbReference type="CDD" id="cd21592">
    <property type="entry name" value="MERS-CoV-like_RdRp"/>
    <property type="match status" value="1"/>
</dbReference>
<dbReference type="Pfam" id="PF01661">
    <property type="entry name" value="Macro"/>
    <property type="match status" value="1"/>
</dbReference>
<dbReference type="SUPFAM" id="SSF159936">
    <property type="entry name" value="NSP3A-like"/>
    <property type="match status" value="1"/>
</dbReference>
<evidence type="ECO:0000256" key="49">
    <source>
        <dbReference type="ARBA" id="ARBA00022995"/>
    </source>
</evidence>
<dbReference type="InterPro" id="IPR038123">
    <property type="entry name" value="NSP4_C_sf_CoV"/>
</dbReference>
<evidence type="ECO:0000256" key="6">
    <source>
        <dbReference type="ARBA" id="ARBA00002840"/>
    </source>
</evidence>
<evidence type="ECO:0000256" key="77">
    <source>
        <dbReference type="ARBA" id="ARBA00047995"/>
    </source>
</evidence>
<dbReference type="SUPFAM" id="SSF53335">
    <property type="entry name" value="S-adenosyl-L-methionine-dependent methyltransferases"/>
    <property type="match status" value="1"/>
</dbReference>
<dbReference type="PROSITE" id="PS51952">
    <property type="entry name" value="COV_EXON_MTASE_COACT"/>
    <property type="match status" value="1"/>
</dbReference>
<dbReference type="Pfam" id="PF19218">
    <property type="entry name" value="CoV_NSP3_C"/>
    <property type="match status" value="1"/>
</dbReference>
<comment type="catalytic activity">
    <reaction evidence="74">
        <text>a 5'-end diphospho-ribonucleoside in mRNA + GTP + H(+) = a 5'-end (5'-triphosphoguanosine)-ribonucleoside in mRNA + diphosphate</text>
        <dbReference type="Rhea" id="RHEA:67012"/>
        <dbReference type="Rhea" id="RHEA-COMP:17165"/>
        <dbReference type="Rhea" id="RHEA-COMP:17166"/>
        <dbReference type="ChEBI" id="CHEBI:15378"/>
        <dbReference type="ChEBI" id="CHEBI:33019"/>
        <dbReference type="ChEBI" id="CHEBI:37565"/>
        <dbReference type="ChEBI" id="CHEBI:167616"/>
        <dbReference type="ChEBI" id="CHEBI:167617"/>
        <dbReference type="EC" id="2.7.7.50"/>
    </reaction>
    <physiologicalReaction direction="left-to-right" evidence="74">
        <dbReference type="Rhea" id="RHEA:67013"/>
    </physiologicalReaction>
</comment>
<dbReference type="PROSITE" id="PS51950">
    <property type="entry name" value="COV_NSP8"/>
    <property type="match status" value="1"/>
</dbReference>
<feature type="active site" evidence="83">
    <location>
        <position position="6316"/>
    </location>
</feature>
<dbReference type="PROSITE" id="PS51962">
    <property type="entry name" value="COV_NSP1"/>
    <property type="match status" value="1"/>
</dbReference>
<dbReference type="CDD" id="cd21815">
    <property type="entry name" value="MERS-CoV-like_Nsp3_betaSM"/>
    <property type="match status" value="1"/>
</dbReference>
<evidence type="ECO:0000256" key="11">
    <source>
        <dbReference type="ARBA" id="ARBA00003443"/>
    </source>
</evidence>
<evidence type="ECO:0000256" key="1">
    <source>
        <dbReference type="ARBA" id="ARBA00000707"/>
    </source>
</evidence>
<evidence type="ECO:0000259" key="117">
    <source>
        <dbReference type="PROSITE" id="PS51989"/>
    </source>
</evidence>
<dbReference type="PROSITE" id="PS51944">
    <property type="entry name" value="COV_NSP3D_UBL"/>
    <property type="match status" value="1"/>
</dbReference>
<keyword evidence="45" id="KW-1127">Modulation of host ubiquitin pathway by viral deubiquitinase</keyword>
<feature type="domain" description="N7-MTase" evidence="110">
    <location>
        <begin position="6339"/>
        <end position="6567"/>
    </location>
</feature>
<evidence type="ECO:0000259" key="122">
    <source>
        <dbReference type="PROSITE" id="PS51994"/>
    </source>
</evidence>
<dbReference type="SUPFAM" id="SSF101816">
    <property type="entry name" value="Replicase NSP9"/>
    <property type="match status" value="1"/>
</dbReference>
<dbReference type="InterPro" id="IPR036333">
    <property type="entry name" value="NSP10_sf_CoV"/>
</dbReference>
<dbReference type="PROSITE" id="PS51945">
    <property type="entry name" value="BCOV_NSP3E_NAB"/>
    <property type="match status" value="1"/>
</dbReference>
<dbReference type="Gene3D" id="1.10.8.1190">
    <property type="match status" value="1"/>
</dbReference>
<reference evidence="124" key="1">
    <citation type="submission" date="2018-02" db="EMBL/GenBank/DDBJ databases">
        <title>Discovery of novel bat betacoronaviruses in south China.</title>
        <authorList>
            <person name="Luo C."/>
            <person name="Wang N."/>
            <person name="Yang X.-L."/>
            <person name="Liu H.-Z."/>
            <person name="Zhang W."/>
            <person name="Li B."/>
            <person name="Hu B."/>
            <person name="Peng C."/>
            <person name="Zhu G.-J."/>
            <person name="Shi Z.-L."/>
        </authorList>
    </citation>
    <scope>NUCLEOTIDE SEQUENCE</scope>
    <source>
        <strain evidence="124">NL13892</strain>
    </source>
</reference>
<dbReference type="InterPro" id="IPR037204">
    <property type="entry name" value="NSP7_sf_CoV"/>
</dbReference>
<dbReference type="SUPFAM" id="SSF50494">
    <property type="entry name" value="Trypsin-like serine proteases"/>
    <property type="match status" value="1"/>
</dbReference>
<evidence type="ECO:0000256" key="83">
    <source>
        <dbReference type="PROSITE-ProRule" id="PRU01298"/>
    </source>
</evidence>
<evidence type="ECO:0000256" key="15">
    <source>
        <dbReference type="ARBA" id="ARBA00008087"/>
    </source>
</evidence>
<dbReference type="InterPro" id="IPR043610">
    <property type="entry name" value="NSP6_CoV"/>
</dbReference>
<dbReference type="InterPro" id="IPR018995">
    <property type="entry name" value="RNA_synth_NSP10_CoV"/>
</dbReference>
<dbReference type="Pfam" id="PF16348">
    <property type="entry name" value="CoV_NSP4_C"/>
    <property type="match status" value="1"/>
</dbReference>
<dbReference type="Pfam" id="PF19212">
    <property type="entry name" value="CoV_NSP2_C"/>
    <property type="match status" value="1"/>
</dbReference>
<evidence type="ECO:0000256" key="61">
    <source>
        <dbReference type="ARBA" id="ARBA00025984"/>
    </source>
</evidence>
<feature type="region of interest" description="CoV-Y" evidence="87">
    <location>
        <begin position="2589"/>
        <end position="2871"/>
    </location>
</feature>
<name>A0A678T5X1_MERS</name>
<dbReference type="InterPro" id="IPR002589">
    <property type="entry name" value="Macro_dom"/>
</dbReference>
<dbReference type="InterPro" id="IPR046442">
    <property type="entry name" value="bCoV_NSP1_C"/>
</dbReference>
<dbReference type="CDD" id="cd21716">
    <property type="entry name" value="TM_Y_MERS-CoV-like_Nsp3_C"/>
    <property type="match status" value="1"/>
</dbReference>
<dbReference type="CDD" id="cd21666">
    <property type="entry name" value="betaCoV_Nsp5_Mpro"/>
    <property type="match status" value="1"/>
</dbReference>
<keyword evidence="26" id="KW-0548">Nucleotidyltransferase</keyword>
<keyword evidence="30" id="KW-0547">Nucleotide-binding</keyword>
<feature type="transmembrane region" description="Helical" evidence="90">
    <location>
        <begin position="3244"/>
        <end position="3265"/>
    </location>
</feature>
<evidence type="ECO:0000259" key="116">
    <source>
        <dbReference type="PROSITE" id="PS51963"/>
    </source>
</evidence>
<evidence type="ECO:0000256" key="32">
    <source>
        <dbReference type="ARBA" id="ARBA00022759"/>
    </source>
</evidence>
<keyword evidence="29" id="KW-0677">Repeat</keyword>
<evidence type="ECO:0000256" key="80">
    <source>
        <dbReference type="PROSITE-ProRule" id="PRU00444"/>
    </source>
</evidence>
<comment type="catalytic activity">
    <reaction evidence="1">
        <text>Thiol-dependent hydrolysis of ester, thioester, amide, peptide and isopeptide bonds formed by the C-terminal Gly of ubiquitin (a 76-residue protein attached to proteins as an intracellular targeting signal).</text>
        <dbReference type="EC" id="3.4.19.12"/>
    </reaction>
</comment>
<comment type="cofactor">
    <cofactor evidence="3">
        <name>Mg(2+)</name>
        <dbReference type="ChEBI" id="CHEBI:18420"/>
    </cofactor>
</comment>
<comment type="subunit">
    <text evidence="67">Monomer. Homodimer. Only the homodimer shows catalytic activity.</text>
</comment>
<dbReference type="InterPro" id="IPR048673">
    <property type="entry name" value="NSP13_stalk_CoV"/>
</dbReference>
<keyword evidence="25 90" id="KW-0812">Transmembrane</keyword>
<dbReference type="InterPro" id="IPR044371">
    <property type="entry name" value="Macro_X_NSP3-like"/>
</dbReference>
<dbReference type="EMBL" id="MG987420">
    <property type="protein sequence ID" value="AWH65941.1"/>
    <property type="molecule type" value="Genomic_RNA"/>
</dbReference>
<feature type="compositionally biased region" description="Low complexity" evidence="89">
    <location>
        <begin position="1225"/>
        <end position="1237"/>
    </location>
</feature>
<dbReference type="Gene3D" id="3.40.50.11580">
    <property type="match status" value="1"/>
</dbReference>
<comment type="subunit">
    <text evidence="68">Interacts with nsp7 and nsp8 to form the replication-transcription complex (RTC): nsp12, nsp7, two subunits of nsp8, and up to two subunits of nsp13. Interacts with nsp9.</text>
</comment>
<dbReference type="SUPFAM" id="SSF142877">
    <property type="entry name" value="EndoU-like"/>
    <property type="match status" value="1"/>
</dbReference>
<dbReference type="InterPro" id="IPR044322">
    <property type="entry name" value="NSP15_M_alpha_beta_CoV"/>
</dbReference>
<dbReference type="Pfam" id="PF19211">
    <property type="entry name" value="CoV_NSP2_N"/>
    <property type="match status" value="1"/>
</dbReference>
<keyword evidence="58" id="KW-0922">Interferon antiviral system evasion</keyword>
<dbReference type="CDD" id="cd21560">
    <property type="entry name" value="betaCoV-Nsp6"/>
    <property type="match status" value="1"/>
</dbReference>
<evidence type="ECO:0000259" key="120">
    <source>
        <dbReference type="PROSITE" id="PS51992"/>
    </source>
</evidence>
<evidence type="ECO:0000256" key="69">
    <source>
        <dbReference type="ARBA" id="ARBA00034512"/>
    </source>
</evidence>
<comment type="catalytic activity">
    <reaction evidence="76">
        <text>ATP + H2O = ADP + phosphate + H(+)</text>
        <dbReference type="Rhea" id="RHEA:13065"/>
        <dbReference type="ChEBI" id="CHEBI:15377"/>
        <dbReference type="ChEBI" id="CHEBI:15378"/>
        <dbReference type="ChEBI" id="CHEBI:30616"/>
        <dbReference type="ChEBI" id="CHEBI:43474"/>
        <dbReference type="ChEBI" id="CHEBI:456216"/>
        <dbReference type="EC" id="3.6.4.13"/>
    </reaction>
</comment>
<dbReference type="Gene3D" id="3.10.20.350">
    <property type="match status" value="1"/>
</dbReference>
<dbReference type="CDD" id="cd21878">
    <property type="entry name" value="MERS-CoV-like_Nsp1"/>
    <property type="match status" value="1"/>
</dbReference>
<evidence type="ECO:0000256" key="16">
    <source>
        <dbReference type="ARBA" id="ARBA00022484"/>
    </source>
</evidence>
<dbReference type="PROSITE" id="PS51948">
    <property type="entry name" value="COV_NSP12_RDRP"/>
    <property type="match status" value="1"/>
</dbReference>
<comment type="function">
    <text evidence="6">Methyltransferase that mediates mRNA cap 2'-O-ribose methylation to the 5'-cap structure of viral mRNAs. N7-methyl guanosine cap is a prerequisite for binding of nsp16. Therefore plays an essential role in viral mRNAs cap methylation which is essential to evade immune system.</text>
</comment>
<dbReference type="Pfam" id="PF20632">
    <property type="entry name" value="CoV_NSP13_ZBD"/>
    <property type="match status" value="1"/>
</dbReference>
<dbReference type="InterPro" id="IPR037230">
    <property type="entry name" value="NSP8_sf_CoV"/>
</dbReference>
<evidence type="ECO:0000256" key="33">
    <source>
        <dbReference type="ARBA" id="ARBA00022771"/>
    </source>
</evidence>
<evidence type="ECO:0000256" key="84">
    <source>
        <dbReference type="PROSITE-ProRule" id="PRU01299"/>
    </source>
</evidence>
<dbReference type="SUPFAM" id="SSF140367">
    <property type="entry name" value="Coronavirus NSP7-like"/>
    <property type="match status" value="1"/>
</dbReference>
<feature type="domain" description="Nsp12 Interface" evidence="123">
    <location>
        <begin position="4779"/>
        <end position="4877"/>
    </location>
</feature>
<feature type="active site" evidence="85">
    <location>
        <position position="6812"/>
    </location>
</feature>
<dbReference type="CDD" id="cd21171">
    <property type="entry name" value="NTD_alpha_betaCoV_Nsp15-like"/>
    <property type="match status" value="1"/>
</dbReference>
<evidence type="ECO:0000256" key="9">
    <source>
        <dbReference type="ARBA" id="ARBA00003115"/>
    </source>
</evidence>
<dbReference type="PROSITE" id="PS51960">
    <property type="entry name" value="COV_NSP15_NTD"/>
    <property type="match status" value="1"/>
</dbReference>
<feature type="domain" description="G2M" evidence="122">
    <location>
        <begin position="2100"/>
        <end position="2222"/>
    </location>
</feature>
<comment type="function">
    <text evidence="72">Forms a primer, NSP9-pU, which is utilized by the polymerase for the initiation of RNA chains. Interacts with ribosome signal recognition particle RNA (SRP). Together with NSP8, suppress protein integration into the cell membrane, thereby disrupting host immune defenses.</text>
</comment>
<dbReference type="SUPFAM" id="SSF144246">
    <property type="entry name" value="Coronavirus NSP10-like"/>
    <property type="match status" value="1"/>
</dbReference>
<dbReference type="Gene3D" id="3.40.220.20">
    <property type="entry name" value="Nsp3, SUD-M subdomain"/>
    <property type="match status" value="1"/>
</dbReference>
<evidence type="ECO:0000259" key="123">
    <source>
        <dbReference type="PROSITE" id="PS52000"/>
    </source>
</evidence>
<dbReference type="GO" id="GO:0003724">
    <property type="term" value="F:RNA helicase activity"/>
    <property type="evidence" value="ECO:0007669"/>
    <property type="project" value="UniProtKB-EC"/>
</dbReference>
<dbReference type="InterPro" id="IPR009469">
    <property type="entry name" value="RdRp_N_CoV"/>
</dbReference>
<evidence type="ECO:0000256" key="56">
    <source>
        <dbReference type="ARBA" id="ARBA00023239"/>
    </source>
</evidence>
<dbReference type="InterPro" id="IPR046441">
    <property type="entry name" value="RdRp_CoV"/>
</dbReference>
<dbReference type="Pfam" id="PF09401">
    <property type="entry name" value="CoV_NSP10"/>
    <property type="match status" value="1"/>
</dbReference>
<evidence type="ECO:0000256" key="72">
    <source>
        <dbReference type="ARBA" id="ARBA00043928"/>
    </source>
</evidence>
<evidence type="ECO:0000256" key="7">
    <source>
        <dbReference type="ARBA" id="ARBA00002960"/>
    </source>
</evidence>
<evidence type="ECO:0000256" key="40">
    <source>
        <dbReference type="ARBA" id="ARBA00022833"/>
    </source>
</evidence>
<dbReference type="Pfam" id="PF06460">
    <property type="entry name" value="CoV_Methyltr_2"/>
    <property type="match status" value="1"/>
</dbReference>
<dbReference type="InterPro" id="IPR047566">
    <property type="entry name" value="CoV_NSP3_Y"/>
</dbReference>
<evidence type="ECO:0000256" key="2">
    <source>
        <dbReference type="ARBA" id="ARBA00001936"/>
    </source>
</evidence>
<dbReference type="InterPro" id="IPR014829">
    <property type="entry name" value="NSP8_CoV"/>
</dbReference>
<dbReference type="PROSITE" id="PS51949">
    <property type="entry name" value="COV_NSP7"/>
    <property type="match status" value="1"/>
</dbReference>
<evidence type="ECO:0000256" key="46">
    <source>
        <dbReference type="ARBA" id="ARBA00022884"/>
    </source>
</evidence>
<feature type="domain" description="Peptidase C30" evidence="94">
    <location>
        <begin position="3382"/>
        <end position="3687"/>
    </location>
</feature>
<evidence type="ECO:0000256" key="63">
    <source>
        <dbReference type="ARBA" id="ARBA00034500"/>
    </source>
</evidence>
<feature type="domain" description="ExoN/MTase coactivator" evidence="108">
    <location>
        <begin position="4372"/>
        <end position="4511"/>
    </location>
</feature>
<evidence type="ECO:0000256" key="26">
    <source>
        <dbReference type="ARBA" id="ARBA00022695"/>
    </source>
</evidence>
<dbReference type="SUPFAM" id="SSF52949">
    <property type="entry name" value="Macro domain-like"/>
    <property type="match status" value="1"/>
</dbReference>
<evidence type="ECO:0000259" key="112">
    <source>
        <dbReference type="PROSITE" id="PS51958"/>
    </source>
</evidence>
<comment type="subunit">
    <text evidence="64">Interacts with nsp12.</text>
</comment>
<dbReference type="Gene3D" id="1.10.150.420">
    <property type="entry name" value="Coronavirus nonstructural protein 4 C-terminus"/>
    <property type="match status" value="1"/>
</dbReference>
<comment type="subunit">
    <text evidence="63">Interacts with nsp8 to form the replication-transcription complex (RTC): nsp12, nsp7, two subunits of nsp8, and up to two subunits of nsp13.</text>
</comment>
<dbReference type="PROSITE" id="PS51124">
    <property type="entry name" value="PEPTIDASE_C16"/>
    <property type="match status" value="1"/>
</dbReference>
<dbReference type="GO" id="GO:0044220">
    <property type="term" value="C:host cell perinuclear region of cytoplasm"/>
    <property type="evidence" value="ECO:0007669"/>
    <property type="project" value="UniProtKB-SubCell"/>
</dbReference>
<keyword evidence="54" id="KW-1095">Inhibition of host ISG15 by virus</keyword>
<keyword evidence="59 86" id="KW-0899">Viral immunoevasion</keyword>
<feature type="transmembrane region" description="Helical" evidence="90">
    <location>
        <begin position="3864"/>
        <end position="3886"/>
    </location>
</feature>
<dbReference type="InterPro" id="IPR038083">
    <property type="entry name" value="NSP3A-like"/>
</dbReference>
<keyword evidence="56" id="KW-0456">Lyase</keyword>
<dbReference type="InterPro" id="IPR014828">
    <property type="entry name" value="NSP7_CoV"/>
</dbReference>
<feature type="domain" description="Ubiquitin-like" evidence="100">
    <location>
        <begin position="1612"/>
        <end position="1667"/>
    </location>
</feature>
<evidence type="ECO:0000256" key="82">
    <source>
        <dbReference type="PROSITE-ProRule" id="PRU01294"/>
    </source>
</evidence>
<evidence type="ECO:0000259" key="119">
    <source>
        <dbReference type="PROSITE" id="PS51991"/>
    </source>
</evidence>
<keyword evidence="23" id="KW-0645">Protease</keyword>
<dbReference type="InterPro" id="IPR043611">
    <property type="entry name" value="CoV_NSP3_C"/>
</dbReference>
<evidence type="ECO:0000259" key="104">
    <source>
        <dbReference type="PROSITE" id="PS51948"/>
    </source>
</evidence>
<feature type="transmembrane region" description="Helical" evidence="90">
    <location>
        <begin position="3898"/>
        <end position="3920"/>
    </location>
</feature>
<evidence type="ECO:0000256" key="75">
    <source>
        <dbReference type="ARBA" id="ARBA00046192"/>
    </source>
</evidence>
<evidence type="ECO:0000259" key="105">
    <source>
        <dbReference type="PROSITE" id="PS51949"/>
    </source>
</evidence>
<feature type="region of interest" description="ZF1" evidence="87">
    <location>
        <begin position="2502"/>
        <end position="2515"/>
    </location>
</feature>
<dbReference type="Pfam" id="PF19215">
    <property type="entry name" value="CoV_NSP15_C"/>
    <property type="match status" value="1"/>
</dbReference>
<feature type="region of interest" description="Y4" evidence="87">
    <location>
        <begin position="2771"/>
        <end position="2871"/>
    </location>
</feature>
<feature type="domain" description="NiRAN" evidence="103">
    <location>
        <begin position="4517"/>
        <end position="4774"/>
    </location>
</feature>
<dbReference type="GO" id="GO:0016829">
    <property type="term" value="F:lyase activity"/>
    <property type="evidence" value="ECO:0007669"/>
    <property type="project" value="UniProtKB-KW"/>
</dbReference>
<evidence type="ECO:0000259" key="96">
    <source>
        <dbReference type="PROSITE" id="PS51657"/>
    </source>
</evidence>
<feature type="compositionally biased region" description="Basic residues" evidence="89">
    <location>
        <begin position="1214"/>
        <end position="1224"/>
    </location>
</feature>
<comment type="catalytic activity">
    <reaction evidence="78">
        <text>a 5'-end (N(7)-methyl 5'-triphosphoguanosine)-ribonucleoside in mRNA + S-adenosyl-L-methionine = a 5'-end (N(7)-methyl 5'-triphosphoguanosine)-(2'-O-methyl-ribonucleoside) in mRNA + S-adenosyl-L-homocysteine + H(+)</text>
        <dbReference type="Rhea" id="RHEA:67020"/>
        <dbReference type="Rhea" id="RHEA-COMP:17167"/>
        <dbReference type="Rhea" id="RHEA-COMP:17168"/>
        <dbReference type="ChEBI" id="CHEBI:15378"/>
        <dbReference type="ChEBI" id="CHEBI:57856"/>
        <dbReference type="ChEBI" id="CHEBI:59789"/>
        <dbReference type="ChEBI" id="CHEBI:156461"/>
        <dbReference type="ChEBI" id="CHEBI:167609"/>
        <dbReference type="EC" id="2.1.1.57"/>
    </reaction>
</comment>
<comment type="function">
    <text evidence="8">Participates in the assembly of virally-induced cytoplasmic double-membrane vesicles necessary for viral replication.</text>
</comment>
<evidence type="ECO:0000256" key="28">
    <source>
        <dbReference type="ARBA" id="ARBA00022723"/>
    </source>
</evidence>
<comment type="subunit">
    <text evidence="65">Interacts with proofreading exoribonuclease nsp14 and 2'-O-methyltransferase nsp16; these interactions enhance nsp14 and nsp16 enzymatic activities.</text>
</comment>
<keyword evidence="36" id="KW-0347">Helicase</keyword>
<dbReference type="PROSITE" id="PS51990">
    <property type="entry name" value="COV_NSP2_M"/>
    <property type="match status" value="1"/>
</dbReference>
<dbReference type="FunFam" id="3.40.50.150:FF:000162">
    <property type="entry name" value="Orf1ab polyprotein"/>
    <property type="match status" value="1"/>
</dbReference>
<keyword evidence="46 81" id="KW-0694">RNA-binding</keyword>
<organism evidence="124">
    <name type="scientific">Middle East respiratory syndrome-related coronavirus</name>
    <name type="common">MERS-CoV</name>
    <dbReference type="NCBI Taxonomy" id="1335626"/>
    <lineage>
        <taxon>Viruses</taxon>
        <taxon>Riboviria</taxon>
        <taxon>Orthornavirae</taxon>
        <taxon>Pisuviricota</taxon>
        <taxon>Pisoniviricetes</taxon>
        <taxon>Nidovirales</taxon>
        <taxon>Cornidovirineae</taxon>
        <taxon>Coronaviridae</taxon>
        <taxon>Orthocoronavirinae</taxon>
        <taxon>Betacoronavirus</taxon>
        <taxon>Merbecovirus</taxon>
        <taxon>Betacoronavirus cameli</taxon>
    </lineage>
</organism>
<dbReference type="Gene3D" id="3.30.160.820">
    <property type="entry name" value="Nsp15 N-terminal domain-like"/>
    <property type="match status" value="1"/>
</dbReference>
<evidence type="ECO:0000259" key="109">
    <source>
        <dbReference type="PROSITE" id="PS51953"/>
    </source>
</evidence>
<evidence type="ECO:0000256" key="79">
    <source>
        <dbReference type="ARBA" id="ARBA00049952"/>
    </source>
</evidence>
<dbReference type="InterPro" id="IPR032592">
    <property type="entry name" value="NSP3_NAB_bCoV"/>
</dbReference>
<evidence type="ECO:0000259" key="98">
    <source>
        <dbReference type="PROSITE" id="PS51942"/>
    </source>
</evidence>
<evidence type="ECO:0000259" key="114">
    <source>
        <dbReference type="PROSITE" id="PS51961"/>
    </source>
</evidence>
<dbReference type="PROSITE" id="PS51951">
    <property type="entry name" value="COV_NSP9_SSRNA_BD"/>
    <property type="match status" value="1"/>
</dbReference>
<dbReference type="Gene3D" id="3.40.50.300">
    <property type="entry name" value="P-loop containing nucleotide triphosphate hydrolases"/>
    <property type="match status" value="2"/>
</dbReference>
<dbReference type="InterPro" id="IPR037227">
    <property type="entry name" value="EndoU-like"/>
</dbReference>
<dbReference type="CDD" id="cd21831">
    <property type="entry name" value="betaCoV_Nsp8"/>
    <property type="match status" value="1"/>
</dbReference>
<feature type="region of interest" description="ZF2" evidence="87">
    <location>
        <begin position="2548"/>
        <end position="2558"/>
    </location>
</feature>
<dbReference type="InterPro" id="IPR001205">
    <property type="entry name" value="RNA-dir_pol_C"/>
</dbReference>
<dbReference type="PROSITE" id="PS51943">
    <property type="entry name" value="COV_NSP3A_UBL"/>
    <property type="match status" value="1"/>
</dbReference>
<dbReference type="InterPro" id="IPR046443">
    <property type="entry name" value="a/bCoV_NSP1_glob"/>
</dbReference>
<dbReference type="PROSITE" id="PS51941">
    <property type="entry name" value="BCOV_NSP3C_M"/>
    <property type="match status" value="1"/>
</dbReference>
<keyword evidence="41 83" id="KW-0269">Exonuclease</keyword>
<dbReference type="GO" id="GO:0039520">
    <property type="term" value="P:symbiont-mediated activation of host autophagy"/>
    <property type="evidence" value="ECO:0007669"/>
    <property type="project" value="UniProtKB-KW"/>
</dbReference>
<dbReference type="PROSITE" id="PS51989">
    <property type="entry name" value="COV_NSP2_N"/>
    <property type="match status" value="1"/>
</dbReference>
<dbReference type="InterPro" id="IPR043612">
    <property type="entry name" value="CoV_NSP4_N"/>
</dbReference>
<evidence type="ECO:0000256" key="38">
    <source>
        <dbReference type="ARBA" id="ARBA00022809"/>
    </source>
</evidence>
<dbReference type="GO" id="GO:0008242">
    <property type="term" value="F:omega peptidase activity"/>
    <property type="evidence" value="ECO:0007669"/>
    <property type="project" value="InterPro"/>
</dbReference>
<dbReference type="GO" id="GO:0004843">
    <property type="term" value="F:cysteine-type deubiquitinase activity"/>
    <property type="evidence" value="ECO:0007669"/>
    <property type="project" value="UniProtKB-EC"/>
</dbReference>
<dbReference type="InterPro" id="IPR036499">
    <property type="entry name" value="NSP9_sf_CoV"/>
</dbReference>
<dbReference type="PROSITE" id="PS51991">
    <property type="entry name" value="COV_NSP2_C"/>
    <property type="match status" value="1"/>
</dbReference>
<evidence type="ECO:0000256" key="35">
    <source>
        <dbReference type="ARBA" id="ARBA00022801"/>
    </source>
</evidence>
<dbReference type="Gene3D" id="1.10.1840.10">
    <property type="entry name" value="main proteinase (3clpro) structure, domain 3"/>
    <property type="match status" value="1"/>
</dbReference>
<evidence type="ECO:0000256" key="74">
    <source>
        <dbReference type="ARBA" id="ARBA00044624"/>
    </source>
</evidence>
<dbReference type="PROSITE" id="PS51955">
    <property type="entry name" value="NIV_2_O_MTASE"/>
    <property type="match status" value="1"/>
</dbReference>
<dbReference type="InterPro" id="IPR043177">
    <property type="entry name" value="PLpro_N_sf_CoV"/>
</dbReference>
<feature type="active site" evidence="85">
    <location>
        <position position="6852"/>
    </location>
</feature>
<evidence type="ECO:0000259" key="97">
    <source>
        <dbReference type="PROSITE" id="PS51941"/>
    </source>
</evidence>
<dbReference type="CDD" id="cd21823">
    <property type="entry name" value="MERS-CoV-like_Nsp3_NAB"/>
    <property type="match status" value="1"/>
</dbReference>
<feature type="region of interest" description="Disordered" evidence="89">
    <location>
        <begin position="1187"/>
        <end position="1237"/>
    </location>
</feature>
<dbReference type="InterPro" id="IPR009461">
    <property type="entry name" value="NSP16_CoV-like"/>
</dbReference>
<evidence type="ECO:0000256" key="51">
    <source>
        <dbReference type="ARBA" id="ARBA00023136"/>
    </source>
</evidence>
<keyword evidence="35 85" id="KW-0378">Hydrolase</keyword>
<dbReference type="InterPro" id="IPR043477">
    <property type="entry name" value="Peptidase_C30_dom3_CoV"/>
</dbReference>
<dbReference type="InterPro" id="IPR027351">
    <property type="entry name" value="(+)RNA_virus_helicase_core_dom"/>
</dbReference>
<dbReference type="InterPro" id="IPR047573">
    <property type="entry name" value="CoV_NSP2_M"/>
</dbReference>
<evidence type="ECO:0000256" key="67">
    <source>
        <dbReference type="ARBA" id="ARBA00034508"/>
    </source>
</evidence>
<dbReference type="Gene3D" id="3.40.50.11020">
    <property type="entry name" value="Replicase polyprotein, nucleic acid-binding domain"/>
    <property type="match status" value="1"/>
</dbReference>
<dbReference type="PROSITE" id="PS51994">
    <property type="entry name" value="BCOV_NSP3E_G2M"/>
    <property type="match status" value="1"/>
</dbReference>
<evidence type="ECO:0000256" key="17">
    <source>
        <dbReference type="ARBA" id="ARBA00022557"/>
    </source>
</evidence>
<comment type="cofactor">
    <cofactor evidence="2">
        <name>Mn(2+)</name>
        <dbReference type="ChEBI" id="CHEBI:29035"/>
    </cofactor>
</comment>
<dbReference type="FunFam" id="1.10.150.420:FF:000001">
    <property type="entry name" value="Replicase polyprotein"/>
    <property type="match status" value="1"/>
</dbReference>
<evidence type="ECO:0000259" key="92">
    <source>
        <dbReference type="PROSITE" id="PS51124"/>
    </source>
</evidence>
<dbReference type="FunFam" id="3.40.50.300:FF:001105">
    <property type="entry name" value="Orf1ab polyprotein"/>
    <property type="match status" value="1"/>
</dbReference>
<dbReference type="InterPro" id="IPR046438">
    <property type="entry name" value="NIV_2_O_MTASE"/>
</dbReference>
<feature type="domain" description="RdRp Nsp8 cofactor" evidence="106">
    <location>
        <begin position="4063"/>
        <end position="4261"/>
    </location>
</feature>
<dbReference type="GO" id="GO:0004483">
    <property type="term" value="F:methyltransferase cap1 activity"/>
    <property type="evidence" value="ECO:0007669"/>
    <property type="project" value="UniProtKB-EC"/>
</dbReference>
<dbReference type="InterPro" id="IPR043606">
    <property type="entry name" value="CoV_NSP15_N"/>
</dbReference>
<feature type="domain" description="Nsp9 ssRNA-binding" evidence="107">
    <location>
        <begin position="4262"/>
        <end position="4371"/>
    </location>
</feature>
<evidence type="ECO:0000259" key="91">
    <source>
        <dbReference type="PROSITE" id="PS50507"/>
    </source>
</evidence>
<evidence type="ECO:0000256" key="36">
    <source>
        <dbReference type="ARBA" id="ARBA00022806"/>
    </source>
</evidence>
<dbReference type="CDD" id="cd21827">
    <property type="entry name" value="betaCoV_Nsp7"/>
    <property type="match status" value="1"/>
</dbReference>
<dbReference type="Gene3D" id="2.60.120.1680">
    <property type="match status" value="1"/>
</dbReference>
<evidence type="ECO:0000259" key="108">
    <source>
        <dbReference type="PROSITE" id="PS51952"/>
    </source>
</evidence>
<dbReference type="PROSITE" id="PS51992">
    <property type="entry name" value="COV_NSP3_Y"/>
    <property type="match status" value="1"/>
</dbReference>
<evidence type="ECO:0000256" key="64">
    <source>
        <dbReference type="ARBA" id="ARBA00034503"/>
    </source>
</evidence>
<dbReference type="InterPro" id="IPR043504">
    <property type="entry name" value="Peptidase_S1_PA_chymotrypsin"/>
</dbReference>
<dbReference type="InterPro" id="IPR044353">
    <property type="entry name" value="Nsp3_Ubl2_dom_CoV"/>
</dbReference>
<dbReference type="GO" id="GO:0004482">
    <property type="term" value="F:mRNA 5'-cap (guanine-N7-)-methyltransferase activity"/>
    <property type="evidence" value="ECO:0007669"/>
    <property type="project" value="UniProtKB-EC"/>
</dbReference>